<feature type="signal peptide" evidence="6">
    <location>
        <begin position="1"/>
        <end position="20"/>
    </location>
</feature>
<protein>
    <submittedName>
        <fullName evidence="8">Uncharacterized protein LOC109129283</fullName>
    </submittedName>
</protein>
<organism evidence="7 8">
    <name type="scientific">Camelina sativa</name>
    <name type="common">False flax</name>
    <name type="synonym">Myagrum sativum</name>
    <dbReference type="NCBI Taxonomy" id="90675"/>
    <lineage>
        <taxon>Eukaryota</taxon>
        <taxon>Viridiplantae</taxon>
        <taxon>Streptophyta</taxon>
        <taxon>Embryophyta</taxon>
        <taxon>Tracheophyta</taxon>
        <taxon>Spermatophyta</taxon>
        <taxon>Magnoliopsida</taxon>
        <taxon>eudicotyledons</taxon>
        <taxon>Gunneridae</taxon>
        <taxon>Pentapetalae</taxon>
        <taxon>rosids</taxon>
        <taxon>malvids</taxon>
        <taxon>Brassicales</taxon>
        <taxon>Brassicaceae</taxon>
        <taxon>Camelineae</taxon>
        <taxon>Camelina</taxon>
    </lineage>
</organism>
<reference evidence="7" key="1">
    <citation type="journal article" date="2014" name="Nat. Commun.">
        <title>The emerging biofuel crop Camelina sativa retains a highly undifferentiated hexaploid genome structure.</title>
        <authorList>
            <person name="Kagale S."/>
            <person name="Koh C."/>
            <person name="Nixon J."/>
            <person name="Bollina V."/>
            <person name="Clarke W.E."/>
            <person name="Tuteja R."/>
            <person name="Spillane C."/>
            <person name="Robinson S.J."/>
            <person name="Links M.G."/>
            <person name="Clarke C."/>
            <person name="Higgins E.E."/>
            <person name="Huebert T."/>
            <person name="Sharpe A.G."/>
            <person name="Parkin I.A."/>
        </authorList>
    </citation>
    <scope>NUCLEOTIDE SEQUENCE [LARGE SCALE GENOMIC DNA]</scope>
    <source>
        <strain evidence="7">cv. DH55</strain>
    </source>
</reference>
<dbReference type="RefSeq" id="XP_019092659.1">
    <property type="nucleotide sequence ID" value="XM_019237114.1"/>
</dbReference>
<evidence type="ECO:0000256" key="4">
    <source>
        <dbReference type="ARBA" id="ARBA00022525"/>
    </source>
</evidence>
<evidence type="ECO:0000256" key="1">
    <source>
        <dbReference type="ARBA" id="ARBA00004613"/>
    </source>
</evidence>
<sequence length="131" mass="15335">MNCLVAFLLIITLSFKFNEAFRDCEILFQNQLGPGTNLTVSCESNKEDRKEGAVKFNGTPVRINFREAVFERTLWFCLLQHGAYSQYYRAYRGRIPIPRFGEKRLYIARPDGIYLSKNANPELFDQPWKKN</sequence>
<dbReference type="GeneID" id="109129283"/>
<feature type="chain" id="PRO_5045350277" evidence="6">
    <location>
        <begin position="21"/>
        <end position="131"/>
    </location>
</feature>
<evidence type="ECO:0000256" key="3">
    <source>
        <dbReference type="ARBA" id="ARBA00022471"/>
    </source>
</evidence>
<evidence type="ECO:0000313" key="8">
    <source>
        <dbReference type="RefSeq" id="XP_019092659.1"/>
    </source>
</evidence>
<keyword evidence="7" id="KW-1185">Reference proteome</keyword>
<dbReference type="InterPro" id="IPR010264">
    <property type="entry name" value="Self-incomp_S1"/>
</dbReference>
<gene>
    <name evidence="8" type="primary">LOC109129283</name>
</gene>
<evidence type="ECO:0000256" key="5">
    <source>
        <dbReference type="ARBA" id="ARBA00022729"/>
    </source>
</evidence>
<keyword evidence="5 6" id="KW-0732">Signal</keyword>
<keyword evidence="3" id="KW-0713">Self-incompatibility</keyword>
<comment type="subcellular location">
    <subcellularLocation>
        <location evidence="1">Secreted</location>
    </subcellularLocation>
</comment>
<name>A0ABM1R0X1_CAMSA</name>
<evidence type="ECO:0000256" key="6">
    <source>
        <dbReference type="SAM" id="SignalP"/>
    </source>
</evidence>
<proteinExistence type="inferred from homology"/>
<evidence type="ECO:0000313" key="7">
    <source>
        <dbReference type="Proteomes" id="UP000694864"/>
    </source>
</evidence>
<dbReference type="Proteomes" id="UP000694864">
    <property type="component" value="Chromosome 15"/>
</dbReference>
<keyword evidence="4" id="KW-0964">Secreted</keyword>
<comment type="similarity">
    <text evidence="2">Belongs to the plant self-incompatibility (S1) protein family.</text>
</comment>
<dbReference type="Pfam" id="PF05938">
    <property type="entry name" value="Self-incomp_S1"/>
    <property type="match status" value="1"/>
</dbReference>
<evidence type="ECO:0000256" key="2">
    <source>
        <dbReference type="ARBA" id="ARBA00005581"/>
    </source>
</evidence>
<accession>A0ABM1R0X1</accession>
<reference evidence="8" key="2">
    <citation type="submission" date="2025-08" db="UniProtKB">
        <authorList>
            <consortium name="RefSeq"/>
        </authorList>
    </citation>
    <scope>IDENTIFICATION</scope>
    <source>
        <tissue evidence="8">Leaf</tissue>
    </source>
</reference>